<evidence type="ECO:0000256" key="1">
    <source>
        <dbReference type="SAM" id="Phobius"/>
    </source>
</evidence>
<name>A0A317NRN6_9NOCA</name>
<protein>
    <submittedName>
        <fullName evidence="2">Uncharacterized protein</fullName>
    </submittedName>
</protein>
<comment type="caution">
    <text evidence="2">The sequence shown here is derived from an EMBL/GenBank/DDBJ whole genome shotgun (WGS) entry which is preliminary data.</text>
</comment>
<gene>
    <name evidence="2" type="ORF">DFR69_103131</name>
</gene>
<organism evidence="2 3">
    <name type="scientific">Nocardia neocaledoniensis</name>
    <dbReference type="NCBI Taxonomy" id="236511"/>
    <lineage>
        <taxon>Bacteria</taxon>
        <taxon>Bacillati</taxon>
        <taxon>Actinomycetota</taxon>
        <taxon>Actinomycetes</taxon>
        <taxon>Mycobacteriales</taxon>
        <taxon>Nocardiaceae</taxon>
        <taxon>Nocardia</taxon>
    </lineage>
</organism>
<dbReference type="Proteomes" id="UP000246410">
    <property type="component" value="Unassembled WGS sequence"/>
</dbReference>
<dbReference type="AlphaFoldDB" id="A0A317NRN6"/>
<keyword evidence="1" id="KW-0472">Membrane</keyword>
<keyword evidence="1" id="KW-0812">Transmembrane</keyword>
<feature type="transmembrane region" description="Helical" evidence="1">
    <location>
        <begin position="274"/>
        <end position="292"/>
    </location>
</feature>
<keyword evidence="1" id="KW-1133">Transmembrane helix</keyword>
<accession>A0A317NRN6</accession>
<sequence>MGEVFDHLRRLLGVFCTLLDKVSPWGVPWPITLGLVFPVIMSVLTVTVWLSRGRAWRVACDYPLTSTNQPCRNPVLGEWTRCHHHRPGTVRSSGSTVRALLRWQTVRSGGAVVERADIHGRGVLRDRPRFRGLLYYRGFARPPRDVVGFARTWWDERLSDIKALWRQLQDAGAVDLRVILRGPAGPTARVGVSDHVAQVIRATRVTAVLVVIGLLMVGYMVWKHLGSKYWLNYTATYAFLAAWAVVRFGIWASISEGAPTEEAASWPKQAAKAATKWFVAFIVISVLAGQFLDFLEKLVNGPDAIRVGF</sequence>
<feature type="transmembrane region" description="Helical" evidence="1">
    <location>
        <begin position="205"/>
        <end position="222"/>
    </location>
</feature>
<dbReference type="EMBL" id="QGTL01000003">
    <property type="protein sequence ID" value="PWV77533.1"/>
    <property type="molecule type" value="Genomic_DNA"/>
</dbReference>
<dbReference type="RefSeq" id="WP_110037024.1">
    <property type="nucleotide sequence ID" value="NZ_QGTL01000003.1"/>
</dbReference>
<feature type="transmembrane region" description="Helical" evidence="1">
    <location>
        <begin position="234"/>
        <end position="254"/>
    </location>
</feature>
<evidence type="ECO:0000313" key="3">
    <source>
        <dbReference type="Proteomes" id="UP000246410"/>
    </source>
</evidence>
<feature type="transmembrane region" description="Helical" evidence="1">
    <location>
        <begin position="27"/>
        <end position="50"/>
    </location>
</feature>
<keyword evidence="3" id="KW-1185">Reference proteome</keyword>
<reference evidence="2 3" key="1">
    <citation type="submission" date="2018-05" db="EMBL/GenBank/DDBJ databases">
        <title>Genomic Encyclopedia of Type Strains, Phase IV (KMG-IV): sequencing the most valuable type-strain genomes for metagenomic binning, comparative biology and taxonomic classification.</title>
        <authorList>
            <person name="Goeker M."/>
        </authorList>
    </citation>
    <scope>NUCLEOTIDE SEQUENCE [LARGE SCALE GENOMIC DNA]</scope>
    <source>
        <strain evidence="2 3">DSM 44717</strain>
    </source>
</reference>
<proteinExistence type="predicted"/>
<evidence type="ECO:0000313" key="2">
    <source>
        <dbReference type="EMBL" id="PWV77533.1"/>
    </source>
</evidence>